<sequence length="357" mass="41969">MKQESSKQHLFYIDLLRVFLTILVFYHHSAIAFGASGGWYYKTSELVSSNLQFLLSINMGIDQSYFMSLFFFISAFLMPGSYDRKGPALFIEDRIRRLLIPLLIYYFIINPLVVHWIYNSPYEVGFGPMWFVFTLLLFEMTYVFYRSLSNRIAIQWKLPKILPTLFFILFMGIWAFVVRLVLPTGKDLFGLQLGYYPLYIGMYFLGIIAYRNRWLDELRLRDGYIWLTILFLVVMPFFLFALKDCPDGNLINGGWNRFAAAYAMWEPIMCVGICYFLLVFSKRYFNYKSKLIGWLSKQSYSFYIIHPVVLVGCTFLVEMMPVSPFHRLVIELCIGIPLCFAAGYVFRKIMNLIKIPI</sequence>
<feature type="transmembrane region" description="Helical" evidence="1">
    <location>
        <begin position="300"/>
        <end position="322"/>
    </location>
</feature>
<feature type="transmembrane region" description="Helical" evidence="1">
    <location>
        <begin position="194"/>
        <end position="211"/>
    </location>
</feature>
<dbReference type="PANTHER" id="PTHR36927:SF4">
    <property type="entry name" value="BLR5718 PROTEIN"/>
    <property type="match status" value="1"/>
</dbReference>
<reference evidence="4" key="1">
    <citation type="submission" date="2017-02" db="EMBL/GenBank/DDBJ databases">
        <authorList>
            <person name="Varghese N."/>
            <person name="Submissions S."/>
        </authorList>
    </citation>
    <scope>NUCLEOTIDE SEQUENCE [LARGE SCALE GENOMIC DNA]</scope>
    <source>
        <strain evidence="4">DSM 24967</strain>
    </source>
</reference>
<dbReference type="InterPro" id="IPR002656">
    <property type="entry name" value="Acyl_transf_3_dom"/>
</dbReference>
<keyword evidence="1" id="KW-0472">Membrane</keyword>
<proteinExistence type="predicted"/>
<feature type="transmembrane region" description="Helical" evidence="1">
    <location>
        <begin position="12"/>
        <end position="41"/>
    </location>
</feature>
<dbReference type="GO" id="GO:0016747">
    <property type="term" value="F:acyltransferase activity, transferring groups other than amino-acyl groups"/>
    <property type="evidence" value="ECO:0007669"/>
    <property type="project" value="InterPro"/>
</dbReference>
<keyword evidence="3" id="KW-0808">Transferase</keyword>
<feature type="transmembrane region" description="Helical" evidence="1">
    <location>
        <begin position="98"/>
        <end position="118"/>
    </location>
</feature>
<gene>
    <name evidence="3" type="ORF">SAMN05660349_03228</name>
</gene>
<name>A0A1T5EZF7_9BACT</name>
<feature type="transmembrane region" description="Helical" evidence="1">
    <location>
        <begin position="328"/>
        <end position="346"/>
    </location>
</feature>
<feature type="domain" description="Acyltransferase 3" evidence="2">
    <location>
        <begin position="12"/>
        <end position="341"/>
    </location>
</feature>
<feature type="transmembrane region" description="Helical" evidence="1">
    <location>
        <begin position="124"/>
        <end position="145"/>
    </location>
</feature>
<dbReference type="AlphaFoldDB" id="A0A1T5EZF7"/>
<keyword evidence="4" id="KW-1185">Reference proteome</keyword>
<dbReference type="EMBL" id="FUYQ01000034">
    <property type="protein sequence ID" value="SKB89315.1"/>
    <property type="molecule type" value="Genomic_DNA"/>
</dbReference>
<dbReference type="InterPro" id="IPR050623">
    <property type="entry name" value="Glucan_succinyl_AcylTrfase"/>
</dbReference>
<accession>A0A1T5EZF7</accession>
<feature type="transmembrane region" description="Helical" evidence="1">
    <location>
        <begin position="262"/>
        <end position="280"/>
    </location>
</feature>
<organism evidence="3 4">
    <name type="scientific">Parabacteroides chartae</name>
    <dbReference type="NCBI Taxonomy" id="1037355"/>
    <lineage>
        <taxon>Bacteria</taxon>
        <taxon>Pseudomonadati</taxon>
        <taxon>Bacteroidota</taxon>
        <taxon>Bacteroidia</taxon>
        <taxon>Bacteroidales</taxon>
        <taxon>Tannerellaceae</taxon>
        <taxon>Parabacteroides</taxon>
    </lineage>
</organism>
<dbReference type="Pfam" id="PF01757">
    <property type="entry name" value="Acyl_transf_3"/>
    <property type="match status" value="1"/>
</dbReference>
<keyword evidence="1" id="KW-0812">Transmembrane</keyword>
<dbReference type="Proteomes" id="UP000190852">
    <property type="component" value="Unassembled WGS sequence"/>
</dbReference>
<evidence type="ECO:0000256" key="1">
    <source>
        <dbReference type="SAM" id="Phobius"/>
    </source>
</evidence>
<protein>
    <submittedName>
        <fullName evidence="3">Acyltransferase family protein</fullName>
    </submittedName>
</protein>
<evidence type="ECO:0000313" key="4">
    <source>
        <dbReference type="Proteomes" id="UP000190852"/>
    </source>
</evidence>
<feature type="transmembrane region" description="Helical" evidence="1">
    <location>
        <begin position="53"/>
        <end position="77"/>
    </location>
</feature>
<evidence type="ECO:0000259" key="2">
    <source>
        <dbReference type="Pfam" id="PF01757"/>
    </source>
</evidence>
<keyword evidence="3" id="KW-0012">Acyltransferase</keyword>
<feature type="transmembrane region" description="Helical" evidence="1">
    <location>
        <begin position="223"/>
        <end position="242"/>
    </location>
</feature>
<evidence type="ECO:0000313" key="3">
    <source>
        <dbReference type="EMBL" id="SKB89315.1"/>
    </source>
</evidence>
<feature type="transmembrane region" description="Helical" evidence="1">
    <location>
        <begin position="165"/>
        <end position="182"/>
    </location>
</feature>
<dbReference type="RefSeq" id="WP_079684590.1">
    <property type="nucleotide sequence ID" value="NZ_FUYQ01000034.1"/>
</dbReference>
<dbReference type="PANTHER" id="PTHR36927">
    <property type="entry name" value="BLR4337 PROTEIN"/>
    <property type="match status" value="1"/>
</dbReference>
<keyword evidence="1" id="KW-1133">Transmembrane helix</keyword>